<protein>
    <recommendedName>
        <fullName evidence="4">Calcineurin-like phosphoesterase domain-containing protein</fullName>
    </recommendedName>
</protein>
<dbReference type="GO" id="GO:0046872">
    <property type="term" value="F:metal ion binding"/>
    <property type="evidence" value="ECO:0007669"/>
    <property type="project" value="UniProtKB-KW"/>
</dbReference>
<keyword evidence="2" id="KW-0479">Metal-binding</keyword>
<dbReference type="EMBL" id="JAMKFB020000005">
    <property type="protein sequence ID" value="KAL0192786.1"/>
    <property type="molecule type" value="Genomic_DNA"/>
</dbReference>
<accession>A0ABD0R2Z9</accession>
<evidence type="ECO:0000256" key="2">
    <source>
        <dbReference type="ARBA" id="ARBA00022723"/>
    </source>
</evidence>
<name>A0ABD0R2Z9_CIRMR</name>
<keyword evidence="6" id="KW-1185">Reference proteome</keyword>
<dbReference type="InterPro" id="IPR029052">
    <property type="entry name" value="Metallo-depent_PP-like"/>
</dbReference>
<dbReference type="AlphaFoldDB" id="A0ABD0R2Z9"/>
<evidence type="ECO:0000256" key="3">
    <source>
        <dbReference type="ARBA" id="ARBA00023211"/>
    </source>
</evidence>
<dbReference type="PANTHER" id="PTHR45668:SF15">
    <property type="entry name" value="SERINE_THREONINE-PROTEIN PHOSPHATASE"/>
    <property type="match status" value="1"/>
</dbReference>
<comment type="caution">
    <text evidence="5">The sequence shown here is derived from an EMBL/GenBank/DDBJ whole genome shotgun (WGS) entry which is preliminary data.</text>
</comment>
<gene>
    <name evidence="5" type="ORF">M9458_011082</name>
</gene>
<dbReference type="Gene3D" id="3.60.21.10">
    <property type="match status" value="1"/>
</dbReference>
<comment type="cofactor">
    <cofactor evidence="1">
        <name>Mn(2+)</name>
        <dbReference type="ChEBI" id="CHEBI:29035"/>
    </cofactor>
</comment>
<organism evidence="5 6">
    <name type="scientific">Cirrhinus mrigala</name>
    <name type="common">Mrigala</name>
    <dbReference type="NCBI Taxonomy" id="683832"/>
    <lineage>
        <taxon>Eukaryota</taxon>
        <taxon>Metazoa</taxon>
        <taxon>Chordata</taxon>
        <taxon>Craniata</taxon>
        <taxon>Vertebrata</taxon>
        <taxon>Euteleostomi</taxon>
        <taxon>Actinopterygii</taxon>
        <taxon>Neopterygii</taxon>
        <taxon>Teleostei</taxon>
        <taxon>Ostariophysi</taxon>
        <taxon>Cypriniformes</taxon>
        <taxon>Cyprinidae</taxon>
        <taxon>Labeoninae</taxon>
        <taxon>Labeonini</taxon>
        <taxon>Cirrhinus</taxon>
    </lineage>
</organism>
<sequence length="53" mass="6163">MSHDGCIPNEVRGGGCYWGPDVTEDFLNRHNLQLVIRSHECKQDGYEFCHNRK</sequence>
<keyword evidence="3" id="KW-0464">Manganese</keyword>
<evidence type="ECO:0000256" key="1">
    <source>
        <dbReference type="ARBA" id="ARBA00001936"/>
    </source>
</evidence>
<dbReference type="PANTHER" id="PTHR45668">
    <property type="entry name" value="SERINE/THREONINE-PROTEIN PHOSPHATASE 5-RELATED"/>
    <property type="match status" value="1"/>
</dbReference>
<reference evidence="5 6" key="1">
    <citation type="submission" date="2024-05" db="EMBL/GenBank/DDBJ databases">
        <title>Genome sequencing and assembly of Indian major carp, Cirrhinus mrigala (Hamilton, 1822).</title>
        <authorList>
            <person name="Mohindra V."/>
            <person name="Chowdhury L.M."/>
            <person name="Lal K."/>
            <person name="Jena J.K."/>
        </authorList>
    </citation>
    <scope>NUCLEOTIDE SEQUENCE [LARGE SCALE GENOMIC DNA]</scope>
    <source>
        <strain evidence="5">CM1030</strain>
        <tissue evidence="5">Blood</tissue>
    </source>
</reference>
<feature type="non-terminal residue" evidence="5">
    <location>
        <position position="53"/>
    </location>
</feature>
<feature type="domain" description="Calcineurin-like phosphoesterase" evidence="4">
    <location>
        <begin position="7"/>
        <end position="42"/>
    </location>
</feature>
<dbReference type="InterPro" id="IPR004843">
    <property type="entry name" value="Calcineurin-like_PHP"/>
</dbReference>
<evidence type="ECO:0000313" key="5">
    <source>
        <dbReference type="EMBL" id="KAL0192786.1"/>
    </source>
</evidence>
<dbReference type="Proteomes" id="UP001529510">
    <property type="component" value="Unassembled WGS sequence"/>
</dbReference>
<proteinExistence type="predicted"/>
<evidence type="ECO:0000259" key="4">
    <source>
        <dbReference type="Pfam" id="PF00149"/>
    </source>
</evidence>
<dbReference type="InterPro" id="IPR051134">
    <property type="entry name" value="PPP_phosphatase"/>
</dbReference>
<evidence type="ECO:0000313" key="6">
    <source>
        <dbReference type="Proteomes" id="UP001529510"/>
    </source>
</evidence>
<dbReference type="Pfam" id="PF00149">
    <property type="entry name" value="Metallophos"/>
    <property type="match status" value="1"/>
</dbReference>
<dbReference type="SUPFAM" id="SSF56300">
    <property type="entry name" value="Metallo-dependent phosphatases"/>
    <property type="match status" value="1"/>
</dbReference>